<dbReference type="AlphaFoldDB" id="A0A9D2TZL8"/>
<sequence>MKPETLIYDQIRKITPEKSSRNIFFAAITQTSYEIFFYSYINGVAVQCYELAEQGLIDENDLDRVFEAIAWIIRDSKVFDAAKINIATITVDKSGIKMEVEYVDKNARMYKIKKEWEQNNIEFSS</sequence>
<comment type="caution">
    <text evidence="1">The sequence shown here is derived from an EMBL/GenBank/DDBJ whole genome shotgun (WGS) entry which is preliminary data.</text>
</comment>
<name>A0A9D2TZL8_9FIRM</name>
<reference evidence="1" key="2">
    <citation type="submission" date="2021-04" db="EMBL/GenBank/DDBJ databases">
        <authorList>
            <person name="Gilroy R."/>
        </authorList>
    </citation>
    <scope>NUCLEOTIDE SEQUENCE</scope>
    <source>
        <strain evidence="1">ChiBcec6-4105</strain>
    </source>
</reference>
<evidence type="ECO:0000313" key="2">
    <source>
        <dbReference type="Proteomes" id="UP000823892"/>
    </source>
</evidence>
<proteinExistence type="predicted"/>
<reference evidence="1" key="1">
    <citation type="journal article" date="2021" name="PeerJ">
        <title>Extensive microbial diversity within the chicken gut microbiome revealed by metagenomics and culture.</title>
        <authorList>
            <person name="Gilroy R."/>
            <person name="Ravi A."/>
            <person name="Getino M."/>
            <person name="Pursley I."/>
            <person name="Horton D.L."/>
            <person name="Alikhan N.F."/>
            <person name="Baker D."/>
            <person name="Gharbi K."/>
            <person name="Hall N."/>
            <person name="Watson M."/>
            <person name="Adriaenssens E.M."/>
            <person name="Foster-Nyarko E."/>
            <person name="Jarju S."/>
            <person name="Secka A."/>
            <person name="Antonio M."/>
            <person name="Oren A."/>
            <person name="Chaudhuri R.R."/>
            <person name="La Ragione R."/>
            <person name="Hildebrand F."/>
            <person name="Pallen M.J."/>
        </authorList>
    </citation>
    <scope>NUCLEOTIDE SEQUENCE</scope>
    <source>
        <strain evidence="1">ChiBcec6-4105</strain>
    </source>
</reference>
<dbReference type="EMBL" id="DWUY01000324">
    <property type="protein sequence ID" value="HJD30253.1"/>
    <property type="molecule type" value="Genomic_DNA"/>
</dbReference>
<evidence type="ECO:0000313" key="1">
    <source>
        <dbReference type="EMBL" id="HJD30253.1"/>
    </source>
</evidence>
<organism evidence="1 2">
    <name type="scientific">Candidatus Blautia avicola</name>
    <dbReference type="NCBI Taxonomy" id="2838483"/>
    <lineage>
        <taxon>Bacteria</taxon>
        <taxon>Bacillati</taxon>
        <taxon>Bacillota</taxon>
        <taxon>Clostridia</taxon>
        <taxon>Lachnospirales</taxon>
        <taxon>Lachnospiraceae</taxon>
        <taxon>Blautia</taxon>
    </lineage>
</organism>
<gene>
    <name evidence="1" type="ORF">H9914_14865</name>
</gene>
<protein>
    <submittedName>
        <fullName evidence="1">Uncharacterized protein</fullName>
    </submittedName>
</protein>
<dbReference type="Gene3D" id="3.30.500.20">
    <property type="entry name" value="BH3703-like domains"/>
    <property type="match status" value="1"/>
</dbReference>
<accession>A0A9D2TZL8</accession>
<dbReference type="Proteomes" id="UP000823892">
    <property type="component" value="Unassembled WGS sequence"/>
</dbReference>